<dbReference type="Proteomes" id="UP000741013">
    <property type="component" value="Unassembled WGS sequence"/>
</dbReference>
<evidence type="ECO:0000313" key="2">
    <source>
        <dbReference type="EMBL" id="MBP2181290.1"/>
    </source>
</evidence>
<sequence length="123" mass="13062">MIAAHATPEDYARSRALPAPPEGLEPTLRQASALVDGLLMTATYTPPRPGGPIARRALREATCATVAWWTHTAGPGPRRYDTMAQVRSSGAQVARVGPEAVRILTAAGLLGDPPVRNWGAAWR</sequence>
<evidence type="ECO:0000313" key="3">
    <source>
        <dbReference type="Proteomes" id="UP000741013"/>
    </source>
</evidence>
<keyword evidence="3" id="KW-1185">Reference proteome</keyword>
<dbReference type="RefSeq" id="WP_209664735.1">
    <property type="nucleotide sequence ID" value="NZ_JAGGMS010000001.1"/>
</dbReference>
<proteinExistence type="predicted"/>
<dbReference type="EMBL" id="JAGGMS010000001">
    <property type="protein sequence ID" value="MBP2181290.1"/>
    <property type="molecule type" value="Genomic_DNA"/>
</dbReference>
<evidence type="ECO:0000256" key="1">
    <source>
        <dbReference type="SAM" id="MobiDB-lite"/>
    </source>
</evidence>
<feature type="region of interest" description="Disordered" evidence="1">
    <location>
        <begin position="1"/>
        <end position="25"/>
    </location>
</feature>
<gene>
    <name evidence="2" type="ORF">JOM49_002816</name>
</gene>
<accession>A0ABS4PPE6</accession>
<organism evidence="2 3">
    <name type="scientific">Amycolatopsis magusensis</name>
    <dbReference type="NCBI Taxonomy" id="882444"/>
    <lineage>
        <taxon>Bacteria</taxon>
        <taxon>Bacillati</taxon>
        <taxon>Actinomycetota</taxon>
        <taxon>Actinomycetes</taxon>
        <taxon>Pseudonocardiales</taxon>
        <taxon>Pseudonocardiaceae</taxon>
        <taxon>Amycolatopsis</taxon>
    </lineage>
</organism>
<reference evidence="2 3" key="1">
    <citation type="submission" date="2021-03" db="EMBL/GenBank/DDBJ databases">
        <title>Sequencing the genomes of 1000 actinobacteria strains.</title>
        <authorList>
            <person name="Klenk H.-P."/>
        </authorList>
    </citation>
    <scope>NUCLEOTIDE SEQUENCE [LARGE SCALE GENOMIC DNA]</scope>
    <source>
        <strain evidence="2 3">DSM 45510</strain>
    </source>
</reference>
<name>A0ABS4PPE6_9PSEU</name>
<protein>
    <submittedName>
        <fullName evidence="2">Uncharacterized protein</fullName>
    </submittedName>
</protein>
<comment type="caution">
    <text evidence="2">The sequence shown here is derived from an EMBL/GenBank/DDBJ whole genome shotgun (WGS) entry which is preliminary data.</text>
</comment>